<evidence type="ECO:0000313" key="5">
    <source>
        <dbReference type="Proteomes" id="UP000028073"/>
    </source>
</evidence>
<comment type="caution">
    <text evidence="4">The sequence shown here is derived from an EMBL/GenBank/DDBJ whole genome shotgun (WGS) entry which is preliminary data.</text>
</comment>
<evidence type="ECO:0000259" key="2">
    <source>
        <dbReference type="Pfam" id="PF02563"/>
    </source>
</evidence>
<dbReference type="GO" id="GO:0015159">
    <property type="term" value="F:polysaccharide transmembrane transporter activity"/>
    <property type="evidence" value="ECO:0007669"/>
    <property type="project" value="InterPro"/>
</dbReference>
<accession>A0A081NJ80</accession>
<dbReference type="EMBL" id="JOKH01000002">
    <property type="protein sequence ID" value="KEQ18503.1"/>
    <property type="molecule type" value="Genomic_DNA"/>
</dbReference>
<dbReference type="PANTHER" id="PTHR33619:SF3">
    <property type="entry name" value="POLYSACCHARIDE EXPORT PROTEIN GFCE-RELATED"/>
    <property type="match status" value="1"/>
</dbReference>
<dbReference type="RefSeq" id="WP_081869814.1">
    <property type="nucleotide sequence ID" value="NZ_JOKH01000002.1"/>
</dbReference>
<evidence type="ECO:0000259" key="3">
    <source>
        <dbReference type="Pfam" id="PF10531"/>
    </source>
</evidence>
<feature type="domain" description="Polysaccharide export protein N-terminal" evidence="2">
    <location>
        <begin position="30"/>
        <end position="104"/>
    </location>
</feature>
<protein>
    <submittedName>
        <fullName evidence="4">Uncharacterized protein</fullName>
    </submittedName>
</protein>
<keyword evidence="5" id="KW-1185">Reference proteome</keyword>
<feature type="domain" description="Soluble ligand binding" evidence="3">
    <location>
        <begin position="110"/>
        <end position="158"/>
    </location>
</feature>
<sequence>MKKIITIIQLFLFATLFSPLSLSQSNILEGSSYQLSVGDRISVTVFGEEEMSLKETRLSDAGTISMPFIGEIKVRGLSVGRLQTFIEDKLRGDYLIEPVVTVRILEYRKFFVRGQVKKPGAFAFEPGLTLGKAVALAGGFTERAAKKTVTVIRENVQGEQNTLAFKLNERLQPGDIINIQESFF</sequence>
<dbReference type="InterPro" id="IPR019554">
    <property type="entry name" value="Soluble_ligand-bd"/>
</dbReference>
<reference evidence="4 5" key="1">
    <citation type="submission" date="2014-06" db="EMBL/GenBank/DDBJ databases">
        <title>Whole Genome Sequences of Three Symbiotic Endozoicomonas Bacteria.</title>
        <authorList>
            <person name="Neave M.J."/>
            <person name="Apprill A."/>
            <person name="Voolstra C.R."/>
        </authorList>
    </citation>
    <scope>NUCLEOTIDE SEQUENCE [LARGE SCALE GENOMIC DNA]</scope>
    <source>
        <strain evidence="4 5">DSM 25634</strain>
    </source>
</reference>
<evidence type="ECO:0000256" key="1">
    <source>
        <dbReference type="ARBA" id="ARBA00022729"/>
    </source>
</evidence>
<dbReference type="Pfam" id="PF10531">
    <property type="entry name" value="SLBB"/>
    <property type="match status" value="1"/>
</dbReference>
<dbReference type="Pfam" id="PF02563">
    <property type="entry name" value="Poly_export"/>
    <property type="match status" value="1"/>
</dbReference>
<dbReference type="Proteomes" id="UP000028073">
    <property type="component" value="Unassembled WGS sequence"/>
</dbReference>
<dbReference type="Gene3D" id="3.30.1950.10">
    <property type="entry name" value="wza like domain"/>
    <property type="match status" value="1"/>
</dbReference>
<keyword evidence="1" id="KW-0732">Signal</keyword>
<dbReference type="STRING" id="1137799.GZ78_13550"/>
<dbReference type="Gene3D" id="3.10.560.10">
    <property type="entry name" value="Outer membrane lipoprotein wza domain like"/>
    <property type="match status" value="1"/>
</dbReference>
<dbReference type="AlphaFoldDB" id="A0A081NJ80"/>
<evidence type="ECO:0000313" key="4">
    <source>
        <dbReference type="EMBL" id="KEQ18503.1"/>
    </source>
</evidence>
<dbReference type="InterPro" id="IPR003715">
    <property type="entry name" value="Poly_export_N"/>
</dbReference>
<dbReference type="eggNOG" id="COG1596">
    <property type="taxonomic scope" value="Bacteria"/>
</dbReference>
<name>A0A081NJ80_9GAMM</name>
<organism evidence="4 5">
    <name type="scientific">Endozoicomonas numazuensis</name>
    <dbReference type="NCBI Taxonomy" id="1137799"/>
    <lineage>
        <taxon>Bacteria</taxon>
        <taxon>Pseudomonadati</taxon>
        <taxon>Pseudomonadota</taxon>
        <taxon>Gammaproteobacteria</taxon>
        <taxon>Oceanospirillales</taxon>
        <taxon>Endozoicomonadaceae</taxon>
        <taxon>Endozoicomonas</taxon>
    </lineage>
</organism>
<dbReference type="PANTHER" id="PTHR33619">
    <property type="entry name" value="POLYSACCHARIDE EXPORT PROTEIN GFCE-RELATED"/>
    <property type="match status" value="1"/>
</dbReference>
<gene>
    <name evidence="4" type="ORF">GZ78_13550</name>
</gene>
<dbReference type="InterPro" id="IPR049712">
    <property type="entry name" value="Poly_export"/>
</dbReference>
<proteinExistence type="predicted"/>